<organism evidence="1 2">
    <name type="scientific">Smallanthus sonchifolius</name>
    <dbReference type="NCBI Taxonomy" id="185202"/>
    <lineage>
        <taxon>Eukaryota</taxon>
        <taxon>Viridiplantae</taxon>
        <taxon>Streptophyta</taxon>
        <taxon>Embryophyta</taxon>
        <taxon>Tracheophyta</taxon>
        <taxon>Spermatophyta</taxon>
        <taxon>Magnoliopsida</taxon>
        <taxon>eudicotyledons</taxon>
        <taxon>Gunneridae</taxon>
        <taxon>Pentapetalae</taxon>
        <taxon>asterids</taxon>
        <taxon>campanulids</taxon>
        <taxon>Asterales</taxon>
        <taxon>Asteraceae</taxon>
        <taxon>Asteroideae</taxon>
        <taxon>Heliantheae alliance</taxon>
        <taxon>Millerieae</taxon>
        <taxon>Smallanthus</taxon>
    </lineage>
</organism>
<protein>
    <submittedName>
        <fullName evidence="1">Uncharacterized protein</fullName>
    </submittedName>
</protein>
<comment type="caution">
    <text evidence="1">The sequence shown here is derived from an EMBL/GenBank/DDBJ whole genome shotgun (WGS) entry which is preliminary data.</text>
</comment>
<sequence length="122" mass="14378">MMEFFQVNVIAQIQLSHVRYRWVWLMDEMTGFLVKGLHERIDVFLLLCGSRNTYWFRSLPRKVNIYGWRVLGNRIPTKCNLDQRGMDVPDVLCPLCNDAFETVSHIVGECTKVERIWMLVAV</sequence>
<accession>A0ACB9CD12</accession>
<reference evidence="2" key="1">
    <citation type="journal article" date="2022" name="Mol. Ecol. Resour.">
        <title>The genomes of chicory, endive, great burdock and yacon provide insights into Asteraceae palaeo-polyploidization history and plant inulin production.</title>
        <authorList>
            <person name="Fan W."/>
            <person name="Wang S."/>
            <person name="Wang H."/>
            <person name="Wang A."/>
            <person name="Jiang F."/>
            <person name="Liu H."/>
            <person name="Zhao H."/>
            <person name="Xu D."/>
            <person name="Zhang Y."/>
        </authorList>
    </citation>
    <scope>NUCLEOTIDE SEQUENCE [LARGE SCALE GENOMIC DNA]</scope>
    <source>
        <strain evidence="2">cv. Yunnan</strain>
    </source>
</reference>
<proteinExistence type="predicted"/>
<reference evidence="1 2" key="2">
    <citation type="journal article" date="2022" name="Mol. Ecol. Resour.">
        <title>The genomes of chicory, endive, great burdock and yacon provide insights into Asteraceae paleo-polyploidization history and plant inulin production.</title>
        <authorList>
            <person name="Fan W."/>
            <person name="Wang S."/>
            <person name="Wang H."/>
            <person name="Wang A."/>
            <person name="Jiang F."/>
            <person name="Liu H."/>
            <person name="Zhao H."/>
            <person name="Xu D."/>
            <person name="Zhang Y."/>
        </authorList>
    </citation>
    <scope>NUCLEOTIDE SEQUENCE [LARGE SCALE GENOMIC DNA]</scope>
    <source>
        <strain evidence="2">cv. Yunnan</strain>
        <tissue evidence="1">Leaves</tissue>
    </source>
</reference>
<gene>
    <name evidence="1" type="ORF">L1987_63277</name>
</gene>
<dbReference type="Proteomes" id="UP001056120">
    <property type="component" value="Linkage Group LG21"/>
</dbReference>
<dbReference type="EMBL" id="CM042038">
    <property type="protein sequence ID" value="KAI3732080.1"/>
    <property type="molecule type" value="Genomic_DNA"/>
</dbReference>
<keyword evidence="2" id="KW-1185">Reference proteome</keyword>
<evidence type="ECO:0000313" key="1">
    <source>
        <dbReference type="EMBL" id="KAI3732080.1"/>
    </source>
</evidence>
<evidence type="ECO:0000313" key="2">
    <source>
        <dbReference type="Proteomes" id="UP001056120"/>
    </source>
</evidence>
<name>A0ACB9CD12_9ASTR</name>